<evidence type="ECO:0000313" key="4">
    <source>
        <dbReference type="Proteomes" id="UP000635565"/>
    </source>
</evidence>
<comment type="caution">
    <text evidence="3">The sequence shown here is derived from an EMBL/GenBank/DDBJ whole genome shotgun (WGS) entry which is preliminary data.</text>
</comment>
<evidence type="ECO:0000313" key="3">
    <source>
        <dbReference type="EMBL" id="GHO84029.1"/>
    </source>
</evidence>
<dbReference type="RefSeq" id="WP_201361678.1">
    <property type="nucleotide sequence ID" value="NZ_BNJJ01000005.1"/>
</dbReference>
<organism evidence="3 4">
    <name type="scientific">Dictyobacter formicarum</name>
    <dbReference type="NCBI Taxonomy" id="2778368"/>
    <lineage>
        <taxon>Bacteria</taxon>
        <taxon>Bacillati</taxon>
        <taxon>Chloroflexota</taxon>
        <taxon>Ktedonobacteria</taxon>
        <taxon>Ktedonobacterales</taxon>
        <taxon>Dictyobacteraceae</taxon>
        <taxon>Dictyobacter</taxon>
    </lineage>
</organism>
<feature type="region of interest" description="Disordered" evidence="2">
    <location>
        <begin position="161"/>
        <end position="195"/>
    </location>
</feature>
<evidence type="ECO:0008006" key="5">
    <source>
        <dbReference type="Google" id="ProtNLM"/>
    </source>
</evidence>
<reference evidence="3 4" key="1">
    <citation type="journal article" date="2021" name="Int. J. Syst. Evol. Microbiol.">
        <title>Reticulibacter mediterranei gen. nov., sp. nov., within the new family Reticulibacteraceae fam. nov., and Ktedonospora formicarum gen. nov., sp. nov., Ktedonobacter robiniae sp. nov., Dictyobacter formicarum sp. nov. and Dictyobacter arantiisoli sp. nov., belonging to the class Ktedonobacteria.</title>
        <authorList>
            <person name="Yabe S."/>
            <person name="Zheng Y."/>
            <person name="Wang C.M."/>
            <person name="Sakai Y."/>
            <person name="Abe K."/>
            <person name="Yokota A."/>
            <person name="Donadio S."/>
            <person name="Cavaletti L."/>
            <person name="Monciardini P."/>
        </authorList>
    </citation>
    <scope>NUCLEOTIDE SEQUENCE [LARGE SCALE GENOMIC DNA]</scope>
    <source>
        <strain evidence="3 4">SOSP1-9</strain>
    </source>
</reference>
<proteinExistence type="predicted"/>
<dbReference type="EMBL" id="BNJJ01000005">
    <property type="protein sequence ID" value="GHO84029.1"/>
    <property type="molecule type" value="Genomic_DNA"/>
</dbReference>
<sequence>MSEYQRYEFMTIDRPLTRSQLDEVDNLSSHIEASSTHAFIEYNWGDFKHDPIKVLHKYFDGFLYWANWGSPQFALRFPHGVLPDNLLRNYDCGENVTFTQHSDYDILEFSFGELEAPDEWMEYELADLISIREELMNDDLRSLYIGWLASQDILYNYYDGDDEDTEDWEDDEDEDKDENSKEKDEELRDTPEVPPAFKTLTAAQRVLANLLQVPPELLMAAALHSSDSAKQTTDDDFVAWVELLPQERRSDYLVRLARNEPGLHLRLVKELRAAGQPNTTATATTTAAIPYATLLAESKDIKATYERNKREQEQRARHQRLQKIQEHQSNHWFQADQAALRKNSSGYDEATRVLEELREAAQYFNQTDEFQQRFHSWLLPHLRRPALIQRLKARKFPFPEA</sequence>
<gene>
    <name evidence="3" type="ORF">KSZ_20350</name>
</gene>
<feature type="compositionally biased region" description="Basic and acidic residues" evidence="2">
    <location>
        <begin position="178"/>
        <end position="191"/>
    </location>
</feature>
<dbReference type="Proteomes" id="UP000635565">
    <property type="component" value="Unassembled WGS sequence"/>
</dbReference>
<accession>A0ABQ3VD69</accession>
<feature type="coiled-coil region" evidence="1">
    <location>
        <begin position="295"/>
        <end position="322"/>
    </location>
</feature>
<keyword evidence="1" id="KW-0175">Coiled coil</keyword>
<protein>
    <recommendedName>
        <fullName evidence="5">Knr4/Smi1-like domain-containing protein</fullName>
    </recommendedName>
</protein>
<feature type="compositionally biased region" description="Acidic residues" evidence="2">
    <location>
        <begin position="161"/>
        <end position="177"/>
    </location>
</feature>
<keyword evidence="4" id="KW-1185">Reference proteome</keyword>
<evidence type="ECO:0000256" key="1">
    <source>
        <dbReference type="SAM" id="Coils"/>
    </source>
</evidence>
<evidence type="ECO:0000256" key="2">
    <source>
        <dbReference type="SAM" id="MobiDB-lite"/>
    </source>
</evidence>
<name>A0ABQ3VD69_9CHLR</name>